<name>A0A159Z3M2_9RHOB</name>
<gene>
    <name evidence="2" type="ORF">AKL17_2477</name>
</gene>
<dbReference type="AlphaFoldDB" id="A0A159Z3M2"/>
<evidence type="ECO:0000313" key="2">
    <source>
        <dbReference type="EMBL" id="AMY69722.1"/>
    </source>
</evidence>
<protein>
    <submittedName>
        <fullName evidence="2">Uncharacterized protein</fullName>
    </submittedName>
</protein>
<feature type="compositionally biased region" description="Low complexity" evidence="1">
    <location>
        <begin position="1"/>
        <end position="20"/>
    </location>
</feature>
<evidence type="ECO:0000256" key="1">
    <source>
        <dbReference type="SAM" id="MobiDB-lite"/>
    </source>
</evidence>
<reference evidence="2 3" key="1">
    <citation type="submission" date="2015-09" db="EMBL/GenBank/DDBJ databases">
        <title>Complete genome sequence of Defluviimonas alba cai42t isolated from an oilfield in Xinjiang.</title>
        <authorList>
            <person name="Geng S."/>
            <person name="Pan X."/>
            <person name="Wu X."/>
        </authorList>
    </citation>
    <scope>NUCLEOTIDE SEQUENCE [LARGE SCALE GENOMIC DNA]</scope>
    <source>
        <strain evidence="3">cai42</strain>
    </source>
</reference>
<dbReference type="KEGG" id="daa:AKL17_2477"/>
<proteinExistence type="predicted"/>
<dbReference type="RefSeq" id="WP_166507103.1">
    <property type="nucleotide sequence ID" value="NZ_CP012661.1"/>
</dbReference>
<keyword evidence="3" id="KW-1185">Reference proteome</keyword>
<accession>A0A159Z3M2</accession>
<evidence type="ECO:0000313" key="3">
    <source>
        <dbReference type="Proteomes" id="UP000076128"/>
    </source>
</evidence>
<feature type="region of interest" description="Disordered" evidence="1">
    <location>
        <begin position="1"/>
        <end position="51"/>
    </location>
</feature>
<dbReference type="EMBL" id="CP012661">
    <property type="protein sequence ID" value="AMY69722.1"/>
    <property type="molecule type" value="Genomic_DNA"/>
</dbReference>
<dbReference type="STRING" id="1335048.AKL17_2477"/>
<sequence>MTISQMSSSSAPAQQQGAEPAPRPEAKREAGAPQQMQAAAPTPRFTDWAAI</sequence>
<organism evidence="2 3">
    <name type="scientific">Frigidibacter mobilis</name>
    <dbReference type="NCBI Taxonomy" id="1335048"/>
    <lineage>
        <taxon>Bacteria</taxon>
        <taxon>Pseudomonadati</taxon>
        <taxon>Pseudomonadota</taxon>
        <taxon>Alphaproteobacteria</taxon>
        <taxon>Rhodobacterales</taxon>
        <taxon>Paracoccaceae</taxon>
        <taxon>Frigidibacter</taxon>
    </lineage>
</organism>
<feature type="compositionally biased region" description="Low complexity" evidence="1">
    <location>
        <begin position="31"/>
        <end position="43"/>
    </location>
</feature>
<dbReference type="Proteomes" id="UP000076128">
    <property type="component" value="Chromosome"/>
</dbReference>